<dbReference type="GO" id="GO:0004777">
    <property type="term" value="F:succinate-semialdehyde dehydrogenase (NAD+) activity"/>
    <property type="evidence" value="ECO:0007669"/>
    <property type="project" value="TreeGrafter"/>
</dbReference>
<accession>A0A094Q104</accession>
<dbReference type="GO" id="GO:0009450">
    <property type="term" value="P:gamma-aminobutyric acid catabolic process"/>
    <property type="evidence" value="ECO:0007669"/>
    <property type="project" value="TreeGrafter"/>
</dbReference>
<comment type="caution">
    <text evidence="3">The sequence shown here is derived from an EMBL/GenBank/DDBJ whole genome shotgun (WGS) entry which is preliminary data.</text>
</comment>
<dbReference type="CDD" id="cd07099">
    <property type="entry name" value="ALDH_DDALDH"/>
    <property type="match status" value="1"/>
</dbReference>
<dbReference type="Pfam" id="PF00171">
    <property type="entry name" value="Aldedh"/>
    <property type="match status" value="1"/>
</dbReference>
<dbReference type="InterPro" id="IPR016161">
    <property type="entry name" value="Ald_DH/histidinol_DH"/>
</dbReference>
<dbReference type="PANTHER" id="PTHR43353">
    <property type="entry name" value="SUCCINATE-SEMIALDEHYDE DEHYDROGENASE, MITOCHONDRIAL"/>
    <property type="match status" value="1"/>
</dbReference>
<dbReference type="Gene3D" id="3.40.605.10">
    <property type="entry name" value="Aldehyde Dehydrogenase, Chain A, domain 1"/>
    <property type="match status" value="1"/>
</dbReference>
<evidence type="ECO:0000313" key="3">
    <source>
        <dbReference type="EMBL" id="KGA17790.1"/>
    </source>
</evidence>
<keyword evidence="1" id="KW-0560">Oxidoreductase</keyword>
<evidence type="ECO:0000256" key="1">
    <source>
        <dbReference type="ARBA" id="ARBA00023002"/>
    </source>
</evidence>
<dbReference type="FunFam" id="3.40.309.10:FF:000009">
    <property type="entry name" value="Aldehyde dehydrogenase A"/>
    <property type="match status" value="1"/>
</dbReference>
<dbReference type="Gene3D" id="3.40.309.10">
    <property type="entry name" value="Aldehyde Dehydrogenase, Chain A, domain 2"/>
    <property type="match status" value="1"/>
</dbReference>
<dbReference type="PANTHER" id="PTHR43353:SF6">
    <property type="entry name" value="CYTOPLASMIC ALDEHYDE DEHYDROGENASE (EUROFUNG)"/>
    <property type="match status" value="1"/>
</dbReference>
<gene>
    <name evidence="3" type="ORF">GM50_10720</name>
</gene>
<proteinExistence type="predicted"/>
<feature type="domain" description="Aldehyde dehydrogenase" evidence="2">
    <location>
        <begin position="7"/>
        <end position="458"/>
    </location>
</feature>
<dbReference type="InterPro" id="IPR016162">
    <property type="entry name" value="Ald_DH_N"/>
</dbReference>
<name>A0A094Q104_9ZZZZ</name>
<dbReference type="InterPro" id="IPR050740">
    <property type="entry name" value="Aldehyde_DH_Superfamily"/>
</dbReference>
<reference evidence="3" key="1">
    <citation type="submission" date="2014-05" db="EMBL/GenBank/DDBJ databases">
        <title>Key roles for freshwater Actinobacteria revealed by deep metagenomic sequencing.</title>
        <authorList>
            <person name="Ghai R."/>
            <person name="Mizuno C.M."/>
            <person name="Picazo A."/>
            <person name="Camacho A."/>
            <person name="Rodriguez-Valera F."/>
        </authorList>
    </citation>
    <scope>NUCLEOTIDE SEQUENCE</scope>
</reference>
<dbReference type="SUPFAM" id="SSF53720">
    <property type="entry name" value="ALDH-like"/>
    <property type="match status" value="1"/>
</dbReference>
<sequence length="475" mass="50858">MPRLDADVKVRNPRTGEIDRDLAAPTSEELTTLVAKLRGAQKNWESLGAIKRGEILMQWRAELEKEGDAIVQALYEDTGRITESKLELQVTLAGIERWAKMAPALMDESESQKAQLPGVTIHPSYRPYQLVGVISPWNFPLLLGCLDAIPALAAGCAVLIKPSEVTPRFLAPLARSIERVPVLRDLFGTIEGAAEVGQAMIPQVDFVCFTGSTEVGELIAAAGAKAFTPVSLELGGKDPAIVLPGADIDRAAAGILWGGTGNSGQSCLSIERVYAHADIYDEFVEKISALANKIGINYPNLDSGALGPIIAIDQVETIKEHLADAYAKGAKALSGGEVKQLGGGYFLEATILVDVDHDMKIMTAETFAPVLPVMKVESEAQALELANATIYGLSGSVFAATIEDGMRIGRQIDAGAISINDASLTAIMHEGEKQAFKHSGIGGSRMGPASIRRFFRRQSLLVNTSAGNDPWWWNN</sequence>
<dbReference type="EMBL" id="JNSK01000036">
    <property type="protein sequence ID" value="KGA17790.1"/>
    <property type="molecule type" value="Genomic_DNA"/>
</dbReference>
<organism evidence="3">
    <name type="scientific">freshwater metagenome</name>
    <dbReference type="NCBI Taxonomy" id="449393"/>
    <lineage>
        <taxon>unclassified sequences</taxon>
        <taxon>metagenomes</taxon>
        <taxon>ecological metagenomes</taxon>
    </lineage>
</organism>
<protein>
    <recommendedName>
        <fullName evidence="2">Aldehyde dehydrogenase domain-containing protein</fullName>
    </recommendedName>
</protein>
<dbReference type="InterPro" id="IPR016163">
    <property type="entry name" value="Ald_DH_C"/>
</dbReference>
<dbReference type="AlphaFoldDB" id="A0A094Q104"/>
<dbReference type="InterPro" id="IPR029510">
    <property type="entry name" value="Ald_DH_CS_GLU"/>
</dbReference>
<evidence type="ECO:0000259" key="2">
    <source>
        <dbReference type="Pfam" id="PF00171"/>
    </source>
</evidence>
<dbReference type="InterPro" id="IPR015590">
    <property type="entry name" value="Aldehyde_DH_dom"/>
</dbReference>
<dbReference type="PROSITE" id="PS00687">
    <property type="entry name" value="ALDEHYDE_DEHYDR_GLU"/>
    <property type="match status" value="1"/>
</dbReference>